<feature type="compositionally biased region" description="Low complexity" evidence="6">
    <location>
        <begin position="401"/>
        <end position="413"/>
    </location>
</feature>
<evidence type="ECO:0000256" key="4">
    <source>
        <dbReference type="ARBA" id="ARBA00023157"/>
    </source>
</evidence>
<dbReference type="RefSeq" id="XP_027193771.1">
    <property type="nucleotide sequence ID" value="XM_027337970.1"/>
</dbReference>
<dbReference type="PROSITE" id="PS50940">
    <property type="entry name" value="CHIT_BIND_II"/>
    <property type="match status" value="6"/>
</dbReference>
<dbReference type="InterPro" id="IPR036508">
    <property type="entry name" value="Chitin-bd_dom_sf"/>
</dbReference>
<keyword evidence="1" id="KW-0147">Chitin-binding</keyword>
<evidence type="ECO:0000313" key="10">
    <source>
        <dbReference type="RefSeq" id="XP_027193771.1"/>
    </source>
</evidence>
<keyword evidence="5" id="KW-0325">Glycoprotein</keyword>
<feature type="region of interest" description="Disordered" evidence="6">
    <location>
        <begin position="271"/>
        <end position="418"/>
    </location>
</feature>
<dbReference type="SMR" id="A0A6P6XLC5"/>
<dbReference type="SMART" id="SM00494">
    <property type="entry name" value="ChtBD2"/>
    <property type="match status" value="6"/>
</dbReference>
<dbReference type="Pfam" id="PF01607">
    <property type="entry name" value="CBM_14"/>
    <property type="match status" value="6"/>
</dbReference>
<evidence type="ECO:0000256" key="1">
    <source>
        <dbReference type="ARBA" id="ARBA00022669"/>
    </source>
</evidence>
<evidence type="ECO:0000256" key="3">
    <source>
        <dbReference type="ARBA" id="ARBA00022737"/>
    </source>
</evidence>
<keyword evidence="3" id="KW-0677">Repeat</keyword>
<sequence>MKVIIILSIFVTIFSFQPYGINAAKFKCPEPFGYYEHENCWQFYQCSWFTPFVITCPPFTQWDQRILTCRYITDCKRPPLFPTTTTRKPTTTTRKPITTSTTTTTTRKPTTTTRKPTKITTTTRRPTTTTRKPTRITTTTRRPTTTTRRSTTTTRRPDSRFECPKANGRFAHKECYKYYQCSQWNAIEMKCPKSTQFDKNQQECVPIYDCPRPALGYECPEPSGYFPHENCWMFYQCGNGMGYEMVCAKGTQWNQTILNCDHLSDCERPDIDGTTSTTTSNHEESTTEIRTTSTPNDNDDDKTTTIRPTTVESTTSNNDDDDDKETTTMESTTTNDNDDDETTTIESSTEQETTTTNNDDNESTTVESTTSNNNDDETTTAESSTEQETTTTNDNDDETTTAESSTESETTTQGGFQCPEPSGYYEHENCWMYYQCGNGIAYEMTCPKGTQWNQTILTCDHLTDCERPDMNETTTTSNDDDDETTTSNGDDDDNETTTVESTTSNDNDDDETTTAESSTEQETTTTNDNDDETTTAESSTESETTTQGGFQCPEPSGYYEHENCWMFYQCGNGIAYEMTCPKGTQWNQTILTCDHLTDCERPDIDETTTTSNDNDYETTTSNGDDDGNETTTSNDNDDEITTIPNIDETTTTDDQDNETTTSKNEEETTTNINDDDMETTTQSGFQCPESSGYYEHENCWMYYQCGNGIAYEMTCPNGTQWSQIILNCDHLSDCERP</sequence>
<feature type="region of interest" description="Disordered" evidence="6">
    <location>
        <begin position="604"/>
        <end position="683"/>
    </location>
</feature>
<organism evidence="9 10">
    <name type="scientific">Dermatophagoides pteronyssinus</name>
    <name type="common">European house dust mite</name>
    <dbReference type="NCBI Taxonomy" id="6956"/>
    <lineage>
        <taxon>Eukaryota</taxon>
        <taxon>Metazoa</taxon>
        <taxon>Ecdysozoa</taxon>
        <taxon>Arthropoda</taxon>
        <taxon>Chelicerata</taxon>
        <taxon>Arachnida</taxon>
        <taxon>Acari</taxon>
        <taxon>Acariformes</taxon>
        <taxon>Sarcoptiformes</taxon>
        <taxon>Astigmata</taxon>
        <taxon>Psoroptidia</taxon>
        <taxon>Analgoidea</taxon>
        <taxon>Pyroglyphidae</taxon>
        <taxon>Dermatophagoidinae</taxon>
        <taxon>Dermatophagoides</taxon>
    </lineage>
</organism>
<feature type="compositionally biased region" description="Low complexity" evidence="6">
    <location>
        <begin position="535"/>
        <end position="546"/>
    </location>
</feature>
<feature type="compositionally biased region" description="Low complexity" evidence="6">
    <location>
        <begin position="83"/>
        <end position="154"/>
    </location>
</feature>
<feature type="compositionally biased region" description="Polar residues" evidence="6">
    <location>
        <begin position="607"/>
        <end position="622"/>
    </location>
</feature>
<evidence type="ECO:0000256" key="7">
    <source>
        <dbReference type="SAM" id="SignalP"/>
    </source>
</evidence>
<dbReference type="Gene3D" id="2.170.140.10">
    <property type="entry name" value="Chitin binding domain"/>
    <property type="match status" value="6"/>
</dbReference>
<dbReference type="InterPro" id="IPR051940">
    <property type="entry name" value="Chitin_bind-dev_reg"/>
</dbReference>
<feature type="compositionally biased region" description="Acidic residues" evidence="6">
    <location>
        <begin position="478"/>
        <end position="495"/>
    </location>
</feature>
<dbReference type="AlphaFoldDB" id="A0A6P6XLC5"/>
<dbReference type="PANTHER" id="PTHR23301:SF0">
    <property type="entry name" value="CHITIN-BINDING TYPE-2 DOMAIN-CONTAINING PROTEIN-RELATED"/>
    <property type="match status" value="1"/>
</dbReference>
<feature type="domain" description="Chitin-binding type-2" evidence="8">
    <location>
        <begin position="160"/>
        <end position="212"/>
    </location>
</feature>
<feature type="domain" description="Chitin-binding type-2" evidence="8">
    <location>
        <begin position="684"/>
        <end position="736"/>
    </location>
</feature>
<accession>A0A6P6XLC5</accession>
<feature type="compositionally biased region" description="Low complexity" evidence="6">
    <location>
        <begin position="514"/>
        <end position="527"/>
    </location>
</feature>
<dbReference type="OrthoDB" id="6497649at2759"/>
<reference evidence="10" key="1">
    <citation type="submission" date="2025-08" db="UniProtKB">
        <authorList>
            <consortium name="RefSeq"/>
        </authorList>
    </citation>
    <scope>IDENTIFICATION</scope>
    <source>
        <strain evidence="10">Airmid</strain>
    </source>
</reference>
<feature type="domain" description="Chitin-binding type-2" evidence="8">
    <location>
        <begin position="25"/>
        <end position="77"/>
    </location>
</feature>
<evidence type="ECO:0000313" key="9">
    <source>
        <dbReference type="Proteomes" id="UP000515146"/>
    </source>
</evidence>
<dbReference type="GO" id="GO:0008061">
    <property type="term" value="F:chitin binding"/>
    <property type="evidence" value="ECO:0007669"/>
    <property type="project" value="UniProtKB-KW"/>
</dbReference>
<dbReference type="PANTHER" id="PTHR23301">
    <property type="entry name" value="CHITIN BINDING PERITROPHIN-A"/>
    <property type="match status" value="1"/>
</dbReference>
<feature type="compositionally biased region" description="Low complexity" evidence="6">
    <location>
        <begin position="496"/>
        <end position="505"/>
    </location>
</feature>
<protein>
    <submittedName>
        <fullName evidence="10">Chondroitin proteoglycan 1-like isoform X3</fullName>
    </submittedName>
</protein>
<feature type="signal peptide" evidence="7">
    <location>
        <begin position="1"/>
        <end position="23"/>
    </location>
</feature>
<gene>
    <name evidence="10" type="primary">LOC113788512</name>
</gene>
<evidence type="ECO:0000259" key="8">
    <source>
        <dbReference type="PROSITE" id="PS50940"/>
    </source>
</evidence>
<feature type="compositionally biased region" description="Low complexity" evidence="6">
    <location>
        <begin position="344"/>
        <end position="373"/>
    </location>
</feature>
<feature type="domain" description="Chitin-binding type-2" evidence="8">
    <location>
        <begin position="216"/>
        <end position="268"/>
    </location>
</feature>
<keyword evidence="9" id="KW-1185">Reference proteome</keyword>
<feature type="region of interest" description="Disordered" evidence="6">
    <location>
        <begin position="470"/>
        <end position="553"/>
    </location>
</feature>
<proteinExistence type="predicted"/>
<keyword evidence="2 7" id="KW-0732">Signal</keyword>
<dbReference type="GO" id="GO:0005576">
    <property type="term" value="C:extracellular region"/>
    <property type="evidence" value="ECO:0007669"/>
    <property type="project" value="InterPro"/>
</dbReference>
<evidence type="ECO:0000256" key="6">
    <source>
        <dbReference type="SAM" id="MobiDB-lite"/>
    </source>
</evidence>
<evidence type="ECO:0000256" key="5">
    <source>
        <dbReference type="ARBA" id="ARBA00023180"/>
    </source>
</evidence>
<feature type="compositionally biased region" description="Low complexity" evidence="6">
    <location>
        <begin position="380"/>
        <end position="393"/>
    </location>
</feature>
<evidence type="ECO:0000256" key="2">
    <source>
        <dbReference type="ARBA" id="ARBA00022729"/>
    </source>
</evidence>
<dbReference type="Proteomes" id="UP000515146">
    <property type="component" value="Unplaced"/>
</dbReference>
<keyword evidence="4" id="KW-1015">Disulfide bond</keyword>
<name>A0A6P6XLC5_DERPT</name>
<dbReference type="InterPro" id="IPR002557">
    <property type="entry name" value="Chitin-bd_dom"/>
</dbReference>
<feature type="region of interest" description="Disordered" evidence="6">
    <location>
        <begin position="83"/>
        <end position="161"/>
    </location>
</feature>
<feature type="domain" description="Chitin-binding type-2" evidence="8">
    <location>
        <begin position="415"/>
        <end position="467"/>
    </location>
</feature>
<feature type="domain" description="Chitin-binding type-2" evidence="8">
    <location>
        <begin position="549"/>
        <end position="601"/>
    </location>
</feature>
<feature type="chain" id="PRO_5027627835" evidence="7">
    <location>
        <begin position="24"/>
        <end position="737"/>
    </location>
</feature>
<dbReference type="SUPFAM" id="SSF57625">
    <property type="entry name" value="Invertebrate chitin-binding proteins"/>
    <property type="match status" value="6"/>
</dbReference>